<organism evidence="7 8">
    <name type="scientific">Alcaligenes faecalis</name>
    <dbReference type="NCBI Taxonomy" id="511"/>
    <lineage>
        <taxon>Bacteria</taxon>
        <taxon>Pseudomonadati</taxon>
        <taxon>Pseudomonadota</taxon>
        <taxon>Betaproteobacteria</taxon>
        <taxon>Burkholderiales</taxon>
        <taxon>Alcaligenaceae</taxon>
        <taxon>Alcaligenes</taxon>
    </lineage>
</organism>
<dbReference type="PROSITE" id="PS00216">
    <property type="entry name" value="SUGAR_TRANSPORT_1"/>
    <property type="match status" value="1"/>
</dbReference>
<dbReference type="InterPro" id="IPR036259">
    <property type="entry name" value="MFS_trans_sf"/>
</dbReference>
<dbReference type="Proteomes" id="UP000245216">
    <property type="component" value="Unassembled WGS sequence"/>
</dbReference>
<dbReference type="STRING" id="511.UZ73_04260"/>
<dbReference type="GO" id="GO:0046943">
    <property type="term" value="F:carboxylic acid transmembrane transporter activity"/>
    <property type="evidence" value="ECO:0007669"/>
    <property type="project" value="TreeGrafter"/>
</dbReference>
<dbReference type="PANTHER" id="PTHR23508:SF10">
    <property type="entry name" value="CARBOXYLIC ACID TRANSPORTER PROTEIN HOMOLOG"/>
    <property type="match status" value="1"/>
</dbReference>
<name>A0A2U2BMN0_ALCFA</name>
<proteinExistence type="predicted"/>
<dbReference type="PROSITE" id="PS50850">
    <property type="entry name" value="MFS"/>
    <property type="match status" value="1"/>
</dbReference>
<feature type="transmembrane region" description="Helical" evidence="5">
    <location>
        <begin position="370"/>
        <end position="392"/>
    </location>
</feature>
<accession>A0A2U2BMN0</accession>
<dbReference type="AlphaFoldDB" id="A0A2U2BMN0"/>
<dbReference type="PROSITE" id="PS00217">
    <property type="entry name" value="SUGAR_TRANSPORT_2"/>
    <property type="match status" value="1"/>
</dbReference>
<dbReference type="NCBIfam" id="NF008586">
    <property type="entry name" value="PRK11551.1"/>
    <property type="match status" value="1"/>
</dbReference>
<evidence type="ECO:0000313" key="8">
    <source>
        <dbReference type="Proteomes" id="UP000245216"/>
    </source>
</evidence>
<dbReference type="CDD" id="cd17365">
    <property type="entry name" value="MFS_PcaK_like"/>
    <property type="match status" value="1"/>
</dbReference>
<feature type="transmembrane region" description="Helical" evidence="5">
    <location>
        <begin position="102"/>
        <end position="126"/>
    </location>
</feature>
<feature type="domain" description="Major facilitator superfamily (MFS) profile" evidence="6">
    <location>
        <begin position="13"/>
        <end position="396"/>
    </location>
</feature>
<keyword evidence="2 5" id="KW-0812">Transmembrane</keyword>
<feature type="transmembrane region" description="Helical" evidence="5">
    <location>
        <begin position="167"/>
        <end position="186"/>
    </location>
</feature>
<feature type="transmembrane region" description="Helical" evidence="5">
    <location>
        <begin position="49"/>
        <end position="66"/>
    </location>
</feature>
<dbReference type="SUPFAM" id="SSF103473">
    <property type="entry name" value="MFS general substrate transporter"/>
    <property type="match status" value="1"/>
</dbReference>
<dbReference type="GO" id="GO:0005886">
    <property type="term" value="C:plasma membrane"/>
    <property type="evidence" value="ECO:0007669"/>
    <property type="project" value="TreeGrafter"/>
</dbReference>
<evidence type="ECO:0000256" key="3">
    <source>
        <dbReference type="ARBA" id="ARBA00022989"/>
    </source>
</evidence>
<keyword evidence="4 5" id="KW-0472">Membrane</keyword>
<feature type="transmembrane region" description="Helical" evidence="5">
    <location>
        <begin position="281"/>
        <end position="301"/>
    </location>
</feature>
<evidence type="ECO:0000256" key="1">
    <source>
        <dbReference type="ARBA" id="ARBA00004141"/>
    </source>
</evidence>
<keyword evidence="3 5" id="KW-1133">Transmembrane helix</keyword>
<evidence type="ECO:0000313" key="7">
    <source>
        <dbReference type="EMBL" id="PWE15275.1"/>
    </source>
</evidence>
<feature type="transmembrane region" description="Helical" evidence="5">
    <location>
        <begin position="345"/>
        <end position="364"/>
    </location>
</feature>
<evidence type="ECO:0000256" key="5">
    <source>
        <dbReference type="SAM" id="Phobius"/>
    </source>
</evidence>
<dbReference type="Gene3D" id="1.20.1250.20">
    <property type="entry name" value="MFS general substrate transporter like domains"/>
    <property type="match status" value="1"/>
</dbReference>
<feature type="transmembrane region" description="Helical" evidence="5">
    <location>
        <begin position="256"/>
        <end position="274"/>
    </location>
</feature>
<dbReference type="InterPro" id="IPR011701">
    <property type="entry name" value="MFS"/>
</dbReference>
<comment type="subcellular location">
    <subcellularLocation>
        <location evidence="1">Membrane</location>
        <topology evidence="1">Multi-pass membrane protein</topology>
    </subcellularLocation>
</comment>
<dbReference type="RefSeq" id="WP_109088181.1">
    <property type="nucleotide sequence ID" value="NZ_JAGKLK010000008.1"/>
</dbReference>
<reference evidence="7 8" key="1">
    <citation type="submission" date="2018-05" db="EMBL/GenBank/DDBJ databases">
        <title>Genome Sequence of an Efficient Indole-Degrading Bacterium, Alcaligenes sp.YBY.</title>
        <authorList>
            <person name="Yang B."/>
        </authorList>
    </citation>
    <scope>NUCLEOTIDE SEQUENCE [LARGE SCALE GENOMIC DNA]</scope>
    <source>
        <strain evidence="7 8">YBY</strain>
    </source>
</reference>
<feature type="transmembrane region" description="Helical" evidence="5">
    <location>
        <begin position="78"/>
        <end position="96"/>
    </location>
</feature>
<dbReference type="InterPro" id="IPR005829">
    <property type="entry name" value="Sugar_transporter_CS"/>
</dbReference>
<evidence type="ECO:0000256" key="4">
    <source>
        <dbReference type="ARBA" id="ARBA00023136"/>
    </source>
</evidence>
<feature type="transmembrane region" description="Helical" evidence="5">
    <location>
        <begin position="219"/>
        <end position="236"/>
    </location>
</feature>
<evidence type="ECO:0000259" key="6">
    <source>
        <dbReference type="PROSITE" id="PS50850"/>
    </source>
</evidence>
<feature type="transmembrane region" description="Helical" evidence="5">
    <location>
        <begin position="138"/>
        <end position="161"/>
    </location>
</feature>
<gene>
    <name evidence="7" type="ORF">DF183_00595</name>
</gene>
<dbReference type="InterPro" id="IPR020846">
    <property type="entry name" value="MFS_dom"/>
</dbReference>
<dbReference type="EMBL" id="QEXO01000001">
    <property type="protein sequence ID" value="PWE15275.1"/>
    <property type="molecule type" value="Genomic_DNA"/>
</dbReference>
<reference evidence="7 8" key="2">
    <citation type="submission" date="2018-05" db="EMBL/GenBank/DDBJ databases">
        <authorList>
            <person name="Lanie J.A."/>
            <person name="Ng W.-L."/>
            <person name="Kazmierczak K.M."/>
            <person name="Andrzejewski T.M."/>
            <person name="Davidsen T.M."/>
            <person name="Wayne K.J."/>
            <person name="Tettelin H."/>
            <person name="Glass J.I."/>
            <person name="Rusch D."/>
            <person name="Podicherti R."/>
            <person name="Tsui H.-C.T."/>
            <person name="Winkler M.E."/>
        </authorList>
    </citation>
    <scope>NUCLEOTIDE SEQUENCE [LARGE SCALE GENOMIC DNA]</scope>
    <source>
        <strain evidence="7 8">YBY</strain>
    </source>
</reference>
<feature type="transmembrane region" description="Helical" evidence="5">
    <location>
        <begin position="307"/>
        <end position="333"/>
    </location>
</feature>
<evidence type="ECO:0000256" key="2">
    <source>
        <dbReference type="ARBA" id="ARBA00022692"/>
    </source>
</evidence>
<comment type="caution">
    <text evidence="7">The sequence shown here is derived from an EMBL/GenBank/DDBJ whole genome shotgun (WGS) entry which is preliminary data.</text>
</comment>
<dbReference type="PANTHER" id="PTHR23508">
    <property type="entry name" value="CARBOXYLIC ACID TRANSPORTER PROTEIN HOMOLOG"/>
    <property type="match status" value="1"/>
</dbReference>
<dbReference type="Pfam" id="PF07690">
    <property type="entry name" value="MFS_1"/>
    <property type="match status" value="1"/>
</dbReference>
<sequence length="414" mass="43839">MTQTHGRRHAVITVAICFLIAVIEGMDIQAAGIAVKGVAAEFGLDKTYQGYFLSAGILGLLPGSLMGGRWADKYGRKAVLIASVAIFALFTLFTAWVNSLAILLMVRFLAGAGLGAAMPNLITLAAESVKPEHRARAVGMMYAGMPVGAAILSLVAASNFGENWKNIFYLGGLLPLLVIPVMVWFLPESREFLQARQSQNIVQGRFQDLFRNGLATRTLLLWVSYFFTLMVVYLMLSWLPSLFQELGFSRKQGSTAQFWFMVSATVGTVLLGYLTDRWHKALVIALMYGGILAGLLSLNGASGLGQMYWAAALTGAFVIGCQGVLYAFGGIVYPTAVRATGVGTAAAVGRIGATLGPTIAGMLLSQGYGAAGVISSAIPCIIVSALCMFLVVRQISQERALASSNPALSAAGKA</sequence>
<protein>
    <submittedName>
        <fullName evidence="7">3-(3-hydroxy-phenyl)propionate transporter MhpT</fullName>
    </submittedName>
</protein>